<organism evidence="3 4">
    <name type="scientific">Thelephora terrestris</name>
    <dbReference type="NCBI Taxonomy" id="56493"/>
    <lineage>
        <taxon>Eukaryota</taxon>
        <taxon>Fungi</taxon>
        <taxon>Dikarya</taxon>
        <taxon>Basidiomycota</taxon>
        <taxon>Agaricomycotina</taxon>
        <taxon>Agaricomycetes</taxon>
        <taxon>Thelephorales</taxon>
        <taxon>Thelephoraceae</taxon>
        <taxon>Thelephora</taxon>
    </lineage>
</organism>
<evidence type="ECO:0000313" key="3">
    <source>
        <dbReference type="EMBL" id="KAF9791926.1"/>
    </source>
</evidence>
<keyword evidence="1" id="KW-0472">Membrane</keyword>
<feature type="domain" description="F-box" evidence="2">
    <location>
        <begin position="1"/>
        <end position="29"/>
    </location>
</feature>
<dbReference type="EMBL" id="WIUZ02000001">
    <property type="protein sequence ID" value="KAF9791926.1"/>
    <property type="molecule type" value="Genomic_DNA"/>
</dbReference>
<evidence type="ECO:0000259" key="2">
    <source>
        <dbReference type="PROSITE" id="PS50181"/>
    </source>
</evidence>
<dbReference type="Proteomes" id="UP000736335">
    <property type="component" value="Unassembled WGS sequence"/>
</dbReference>
<reference evidence="3" key="1">
    <citation type="journal article" date="2020" name="Nat. Commun.">
        <title>Large-scale genome sequencing of mycorrhizal fungi provides insights into the early evolution of symbiotic traits.</title>
        <authorList>
            <person name="Miyauchi S."/>
            <person name="Kiss E."/>
            <person name="Kuo A."/>
            <person name="Drula E."/>
            <person name="Kohler A."/>
            <person name="Sanchez-Garcia M."/>
            <person name="Morin E."/>
            <person name="Andreopoulos B."/>
            <person name="Barry K.W."/>
            <person name="Bonito G."/>
            <person name="Buee M."/>
            <person name="Carver A."/>
            <person name="Chen C."/>
            <person name="Cichocki N."/>
            <person name="Clum A."/>
            <person name="Culley D."/>
            <person name="Crous P.W."/>
            <person name="Fauchery L."/>
            <person name="Girlanda M."/>
            <person name="Hayes R.D."/>
            <person name="Keri Z."/>
            <person name="LaButti K."/>
            <person name="Lipzen A."/>
            <person name="Lombard V."/>
            <person name="Magnuson J."/>
            <person name="Maillard F."/>
            <person name="Murat C."/>
            <person name="Nolan M."/>
            <person name="Ohm R.A."/>
            <person name="Pangilinan J."/>
            <person name="Pereira M.F."/>
            <person name="Perotto S."/>
            <person name="Peter M."/>
            <person name="Pfister S."/>
            <person name="Riley R."/>
            <person name="Sitrit Y."/>
            <person name="Stielow J.B."/>
            <person name="Szollosi G."/>
            <person name="Zifcakova L."/>
            <person name="Stursova M."/>
            <person name="Spatafora J.W."/>
            <person name="Tedersoo L."/>
            <person name="Vaario L.M."/>
            <person name="Yamada A."/>
            <person name="Yan M."/>
            <person name="Wang P."/>
            <person name="Xu J."/>
            <person name="Bruns T."/>
            <person name="Baldrian P."/>
            <person name="Vilgalys R."/>
            <person name="Dunand C."/>
            <person name="Henrissat B."/>
            <person name="Grigoriev I.V."/>
            <person name="Hibbett D."/>
            <person name="Nagy L.G."/>
            <person name="Martin F.M."/>
        </authorList>
    </citation>
    <scope>NUCLEOTIDE SEQUENCE</scope>
    <source>
        <strain evidence="3">UH-Tt-Lm1</strain>
    </source>
</reference>
<evidence type="ECO:0000256" key="1">
    <source>
        <dbReference type="SAM" id="Phobius"/>
    </source>
</evidence>
<keyword evidence="1" id="KW-0812">Transmembrane</keyword>
<comment type="caution">
    <text evidence="3">The sequence shown here is derived from an EMBL/GenBank/DDBJ whole genome shotgun (WGS) entry which is preliminary data.</text>
</comment>
<dbReference type="InterPro" id="IPR001810">
    <property type="entry name" value="F-box_dom"/>
</dbReference>
<accession>A0A9P6LBZ5</accession>
<keyword evidence="1" id="KW-1133">Transmembrane helix</keyword>
<evidence type="ECO:0000313" key="4">
    <source>
        <dbReference type="Proteomes" id="UP000736335"/>
    </source>
</evidence>
<dbReference type="PROSITE" id="PS50181">
    <property type="entry name" value="FBOX"/>
    <property type="match status" value="1"/>
</dbReference>
<name>A0A9P6LBZ5_9AGAM</name>
<sequence length="484" mass="54429">MWNNMPPELLGKIFGHLTVLDILGLKLVCWVAVPLLMNILTRSPMKVKRTFCDVISSDPRLQYECELAAAGFLDNPNAPGTIDDRRRSLRSYLEMKPVGKQSLPLGLTRFCHTPQRSGDVFVTYDTSRNTLHLCRPPSASGSRPTKTWSFPLNFDFQAGYFLIHYPFDLIVIADNLSGRLHLRSIANGEPHPLASHEWIDHGLTARPILMVSVSDHTLAARVRGRLVAWNWRTGTKVLDRNDLHHGRMAFIGADCLLVADSWFMGGHTRRLVLFDMSDTEKSPTARGAGHSNYPKAIGEDFPFYPDPSRRIFGLVFEPIGLDWIASGLFLVHSEAFIGLARKTGEGIIAWDAWEEYTIAADMHGDPSAGVSTWYSVLGSRFVRFELHKTERWAKFRLYDLSRWSRHQSDMGLDGRGGLDKKVGFRPIEGVFDLPQSTSKPRDSGNVSGLFGLLHRGFLCNCSQVRRWLTDGVAFASSMTEDREP</sequence>
<feature type="transmembrane region" description="Helical" evidence="1">
    <location>
        <begin position="20"/>
        <end position="40"/>
    </location>
</feature>
<dbReference type="AlphaFoldDB" id="A0A9P6LBZ5"/>
<keyword evidence="4" id="KW-1185">Reference proteome</keyword>
<dbReference type="OrthoDB" id="2745718at2759"/>
<dbReference type="Pfam" id="PF00646">
    <property type="entry name" value="F-box"/>
    <property type="match status" value="1"/>
</dbReference>
<reference evidence="3" key="2">
    <citation type="submission" date="2020-11" db="EMBL/GenBank/DDBJ databases">
        <authorList>
            <consortium name="DOE Joint Genome Institute"/>
            <person name="Kuo A."/>
            <person name="Miyauchi S."/>
            <person name="Kiss E."/>
            <person name="Drula E."/>
            <person name="Kohler A."/>
            <person name="Sanchez-Garcia M."/>
            <person name="Andreopoulos B."/>
            <person name="Barry K.W."/>
            <person name="Bonito G."/>
            <person name="Buee M."/>
            <person name="Carver A."/>
            <person name="Chen C."/>
            <person name="Cichocki N."/>
            <person name="Clum A."/>
            <person name="Culley D."/>
            <person name="Crous P.W."/>
            <person name="Fauchery L."/>
            <person name="Girlanda M."/>
            <person name="Hayes R."/>
            <person name="Keri Z."/>
            <person name="Labutti K."/>
            <person name="Lipzen A."/>
            <person name="Lombard V."/>
            <person name="Magnuson J."/>
            <person name="Maillard F."/>
            <person name="Morin E."/>
            <person name="Murat C."/>
            <person name="Nolan M."/>
            <person name="Ohm R."/>
            <person name="Pangilinan J."/>
            <person name="Pereira M."/>
            <person name="Perotto S."/>
            <person name="Peter M."/>
            <person name="Riley R."/>
            <person name="Sitrit Y."/>
            <person name="Stielow B."/>
            <person name="Szollosi G."/>
            <person name="Zifcakova L."/>
            <person name="Stursova M."/>
            <person name="Spatafora J.W."/>
            <person name="Tedersoo L."/>
            <person name="Vaario L.-M."/>
            <person name="Yamada A."/>
            <person name="Yan M."/>
            <person name="Wang P."/>
            <person name="Xu J."/>
            <person name="Bruns T."/>
            <person name="Baldrian P."/>
            <person name="Vilgalys R."/>
            <person name="Henrissat B."/>
            <person name="Grigoriev I.V."/>
            <person name="Hibbett D."/>
            <person name="Nagy L.G."/>
            <person name="Martin F.M."/>
        </authorList>
    </citation>
    <scope>NUCLEOTIDE SEQUENCE</scope>
    <source>
        <strain evidence="3">UH-Tt-Lm1</strain>
    </source>
</reference>
<protein>
    <recommendedName>
        <fullName evidence="2">F-box domain-containing protein</fullName>
    </recommendedName>
</protein>
<proteinExistence type="predicted"/>
<gene>
    <name evidence="3" type="ORF">BJ322DRAFT_1015861</name>
</gene>